<name>A0A6C0HGT1_9ZZZZ</name>
<protein>
    <submittedName>
        <fullName evidence="1">Uncharacterized protein</fullName>
    </submittedName>
</protein>
<dbReference type="AlphaFoldDB" id="A0A6C0HGT1"/>
<organism evidence="1">
    <name type="scientific">viral metagenome</name>
    <dbReference type="NCBI Taxonomy" id="1070528"/>
    <lineage>
        <taxon>unclassified sequences</taxon>
        <taxon>metagenomes</taxon>
        <taxon>organismal metagenomes</taxon>
    </lineage>
</organism>
<dbReference type="EMBL" id="MN739946">
    <property type="protein sequence ID" value="QHT79233.1"/>
    <property type="molecule type" value="Genomic_DNA"/>
</dbReference>
<accession>A0A6C0HGT1</accession>
<reference evidence="1" key="1">
    <citation type="journal article" date="2020" name="Nature">
        <title>Giant virus diversity and host interactions through global metagenomics.</title>
        <authorList>
            <person name="Schulz F."/>
            <person name="Roux S."/>
            <person name="Paez-Espino D."/>
            <person name="Jungbluth S."/>
            <person name="Walsh D.A."/>
            <person name="Denef V.J."/>
            <person name="McMahon K.D."/>
            <person name="Konstantinidis K.T."/>
            <person name="Eloe-Fadrosh E.A."/>
            <person name="Kyrpides N.C."/>
            <person name="Woyke T."/>
        </authorList>
    </citation>
    <scope>NUCLEOTIDE SEQUENCE</scope>
    <source>
        <strain evidence="1">GVMAG-M-3300023179-99</strain>
    </source>
</reference>
<sequence length="66" mass="7216">MSDRIRATSSLPFCRAPSIVFAVSTFAIKSEGPVENPENKLNLVTTFCTELMNSPARSCPKSLKIL</sequence>
<evidence type="ECO:0000313" key="1">
    <source>
        <dbReference type="EMBL" id="QHT79233.1"/>
    </source>
</evidence>
<proteinExistence type="predicted"/>